<dbReference type="Proteomes" id="UP000288096">
    <property type="component" value="Unassembled WGS sequence"/>
</dbReference>
<reference evidence="2" key="1">
    <citation type="submission" date="2017-11" db="EMBL/GenBank/DDBJ databases">
        <authorList>
            <person name="Watanabe M."/>
            <person name="Kojima H."/>
        </authorList>
    </citation>
    <scope>NUCLEOTIDE SEQUENCE [LARGE SCALE GENOMIC DNA]</scope>
    <source>
        <strain evidence="2">Tokyo 01</strain>
    </source>
</reference>
<reference evidence="2" key="2">
    <citation type="submission" date="2019-01" db="EMBL/GenBank/DDBJ databases">
        <title>Genome sequence of Desulfonema ishimotonii strain Tokyo 01.</title>
        <authorList>
            <person name="Fukui M."/>
        </authorList>
    </citation>
    <scope>NUCLEOTIDE SEQUENCE [LARGE SCALE GENOMIC DNA]</scope>
    <source>
        <strain evidence="2">Tokyo 01</strain>
    </source>
</reference>
<sequence>MDKRIAYYRPSKRLVNWPKDVLQRFEKSESKYGVMYFEEGSEEEHSFLALCGEHGLGLIRGTMLKCTGKDLYRYPFHYLTVKMFRKMNYEYEFMDFSTACNNCNTGIHRVGATQVKKIQLDSGQLKSNDILEMPGYKAPNIFLISRNLKDLMESENFTGYRLIPCLEKGRHYSEKEMRSNTQSKKLENEANYFQLIITDKIINPPDIGRFRTLTPPCPVCNTFSNFIEVDEFVFHIKDLQKKDFQILNEYNFKGMGRYHIGGDIPIISSRVLRLFIENKIKGLYRYMTDPPVKYGIVEIEGITI</sequence>
<proteinExistence type="predicted"/>
<dbReference type="RefSeq" id="WP_124328320.1">
    <property type="nucleotide sequence ID" value="NZ_BEXT01000001.1"/>
</dbReference>
<keyword evidence="2" id="KW-1185">Reference proteome</keyword>
<evidence type="ECO:0000313" key="1">
    <source>
        <dbReference type="EMBL" id="GBC60974.1"/>
    </source>
</evidence>
<dbReference type="EMBL" id="BEXT01000001">
    <property type="protein sequence ID" value="GBC60974.1"/>
    <property type="molecule type" value="Genomic_DNA"/>
</dbReference>
<protein>
    <submittedName>
        <fullName evidence="1">Uncharacterized protein</fullName>
    </submittedName>
</protein>
<name>A0A401FVK9_9BACT</name>
<comment type="caution">
    <text evidence="1">The sequence shown here is derived from an EMBL/GenBank/DDBJ whole genome shotgun (WGS) entry which is preliminary data.</text>
</comment>
<evidence type="ECO:0000313" key="2">
    <source>
        <dbReference type="Proteomes" id="UP000288096"/>
    </source>
</evidence>
<dbReference type="AlphaFoldDB" id="A0A401FVK9"/>
<accession>A0A401FVK9</accession>
<gene>
    <name evidence="1" type="ORF">DENIS_1934</name>
</gene>
<organism evidence="1 2">
    <name type="scientific">Desulfonema ishimotonii</name>
    <dbReference type="NCBI Taxonomy" id="45657"/>
    <lineage>
        <taxon>Bacteria</taxon>
        <taxon>Pseudomonadati</taxon>
        <taxon>Thermodesulfobacteriota</taxon>
        <taxon>Desulfobacteria</taxon>
        <taxon>Desulfobacterales</taxon>
        <taxon>Desulfococcaceae</taxon>
        <taxon>Desulfonema</taxon>
    </lineage>
</organism>